<organism evidence="2 3">
    <name type="scientific">Alkalicoccus luteus</name>
    <dbReference type="NCBI Taxonomy" id="1237094"/>
    <lineage>
        <taxon>Bacteria</taxon>
        <taxon>Bacillati</taxon>
        <taxon>Bacillota</taxon>
        <taxon>Bacilli</taxon>
        <taxon>Bacillales</taxon>
        <taxon>Bacillaceae</taxon>
        <taxon>Alkalicoccus</taxon>
    </lineage>
</organism>
<gene>
    <name evidence="2" type="ORF">HCN83_15515</name>
</gene>
<proteinExistence type="predicted"/>
<evidence type="ECO:0008006" key="4">
    <source>
        <dbReference type="Google" id="ProtNLM"/>
    </source>
</evidence>
<keyword evidence="1" id="KW-0472">Membrane</keyword>
<protein>
    <recommendedName>
        <fullName evidence="4">TrbC/VIRB2 family protein</fullName>
    </recommendedName>
</protein>
<keyword evidence="1" id="KW-0812">Transmembrane</keyword>
<reference evidence="2 3" key="1">
    <citation type="submission" date="2020-03" db="EMBL/GenBank/DDBJ databases">
        <title>Assessment of the enzymatic potential of alkaline-tolerant lipase obtained from Bacillus luteus H11 (technogenic soil) for the bioremediation of saline soils contaminated with petroleum substances.</title>
        <authorList>
            <person name="Kalwasinska A."/>
        </authorList>
    </citation>
    <scope>NUCLEOTIDE SEQUENCE [LARGE SCALE GENOMIC DNA]</scope>
    <source>
        <strain evidence="2 3">H11</strain>
    </source>
</reference>
<evidence type="ECO:0000256" key="1">
    <source>
        <dbReference type="SAM" id="Phobius"/>
    </source>
</evidence>
<dbReference type="Proteomes" id="UP000752012">
    <property type="component" value="Unassembled WGS sequence"/>
</dbReference>
<dbReference type="RefSeq" id="WP_168008964.1">
    <property type="nucleotide sequence ID" value="NZ_JAATHJ010000035.1"/>
</dbReference>
<comment type="caution">
    <text evidence="2">The sequence shown here is derived from an EMBL/GenBank/DDBJ whole genome shotgun (WGS) entry which is preliminary data.</text>
</comment>
<accession>A0A969TWE3</accession>
<feature type="transmembrane region" description="Helical" evidence="1">
    <location>
        <begin position="24"/>
        <end position="47"/>
    </location>
</feature>
<evidence type="ECO:0000313" key="3">
    <source>
        <dbReference type="Proteomes" id="UP000752012"/>
    </source>
</evidence>
<sequence>MFDQLMQVKVMAGMNNLISTGESILGWAQGLGLIGAAIAFCVGGYYLMFGGDRGRTKAIGWFLGGAVGLIVVMGAYGLAQGIDDNITFFIHM</sequence>
<feature type="transmembrane region" description="Helical" evidence="1">
    <location>
        <begin position="59"/>
        <end position="79"/>
    </location>
</feature>
<evidence type="ECO:0000313" key="2">
    <source>
        <dbReference type="EMBL" id="NJP38976.1"/>
    </source>
</evidence>
<keyword evidence="3" id="KW-1185">Reference proteome</keyword>
<dbReference type="EMBL" id="JAATHJ010000035">
    <property type="protein sequence ID" value="NJP38976.1"/>
    <property type="molecule type" value="Genomic_DNA"/>
</dbReference>
<name>A0A969TWE3_9BACI</name>
<dbReference type="AlphaFoldDB" id="A0A969TWE3"/>
<keyword evidence="1" id="KW-1133">Transmembrane helix</keyword>